<evidence type="ECO:0000313" key="3">
    <source>
        <dbReference type="EMBL" id="GAA4961596.1"/>
    </source>
</evidence>
<organism evidence="3 4">
    <name type="scientific">Yinghuangia aomiensis</name>
    <dbReference type="NCBI Taxonomy" id="676205"/>
    <lineage>
        <taxon>Bacteria</taxon>
        <taxon>Bacillati</taxon>
        <taxon>Actinomycetota</taxon>
        <taxon>Actinomycetes</taxon>
        <taxon>Kitasatosporales</taxon>
        <taxon>Streptomycetaceae</taxon>
        <taxon>Yinghuangia</taxon>
    </lineage>
</organism>
<comment type="caution">
    <text evidence="3">The sequence shown here is derived from an EMBL/GenBank/DDBJ whole genome shotgun (WGS) entry which is preliminary data.</text>
</comment>
<reference evidence="4" key="1">
    <citation type="journal article" date="2019" name="Int. J. Syst. Evol. Microbiol.">
        <title>The Global Catalogue of Microorganisms (GCM) 10K type strain sequencing project: providing services to taxonomists for standard genome sequencing and annotation.</title>
        <authorList>
            <consortium name="The Broad Institute Genomics Platform"/>
            <consortium name="The Broad Institute Genome Sequencing Center for Infectious Disease"/>
            <person name="Wu L."/>
            <person name="Ma J."/>
        </authorList>
    </citation>
    <scope>NUCLEOTIDE SEQUENCE [LARGE SCALE GENOMIC DNA]</scope>
    <source>
        <strain evidence="4">JCM 17986</strain>
    </source>
</reference>
<dbReference type="InterPro" id="IPR025334">
    <property type="entry name" value="DUF4240"/>
</dbReference>
<evidence type="ECO:0000259" key="2">
    <source>
        <dbReference type="Pfam" id="PF14024"/>
    </source>
</evidence>
<protein>
    <recommendedName>
        <fullName evidence="2">DUF4240 domain-containing protein</fullName>
    </recommendedName>
</protein>
<evidence type="ECO:0000256" key="1">
    <source>
        <dbReference type="SAM" id="MobiDB-lite"/>
    </source>
</evidence>
<dbReference type="Pfam" id="PF14024">
    <property type="entry name" value="DUF4240"/>
    <property type="match status" value="1"/>
</dbReference>
<evidence type="ECO:0000313" key="4">
    <source>
        <dbReference type="Proteomes" id="UP001500466"/>
    </source>
</evidence>
<proteinExistence type="predicted"/>
<name>A0ABP9H3R6_9ACTN</name>
<dbReference type="Proteomes" id="UP001500466">
    <property type="component" value="Unassembled WGS sequence"/>
</dbReference>
<feature type="region of interest" description="Disordered" evidence="1">
    <location>
        <begin position="1"/>
        <end position="25"/>
    </location>
</feature>
<accession>A0ABP9H3R6</accession>
<sequence>MRVGHLGQDGRAPTPGPGEIGRQPRRIATGHRNSVAVCRSGAGCAAGVGYRRAWQTRAVMDAEEFWALIDDACAEVDAREPDFDDRRDAIERACEERLVGRAPAEIVGFSLRQWQLRDHAYRYDLWAAAFLIEGWWSDDGFMDFRDGLISLGRNWYERALADPDALADHPAVRDGGDVLIGNEDFNRAAHRAYQRLTGEPDGLNAALEASPEAVPLRVMTEPAGVRWDVADGDEVRRRLPRLAGIFLD</sequence>
<keyword evidence="4" id="KW-1185">Reference proteome</keyword>
<gene>
    <name evidence="3" type="ORF">GCM10023205_26370</name>
</gene>
<feature type="domain" description="DUF4240" evidence="2">
    <location>
        <begin position="60"/>
        <end position="195"/>
    </location>
</feature>
<dbReference type="EMBL" id="BAABHS010000008">
    <property type="protein sequence ID" value="GAA4961596.1"/>
    <property type="molecule type" value="Genomic_DNA"/>
</dbReference>